<reference evidence="1" key="2">
    <citation type="submission" date="2020-11" db="EMBL/GenBank/DDBJ databases">
        <authorList>
            <person name="McCartney M.A."/>
            <person name="Auch B."/>
            <person name="Kono T."/>
            <person name="Mallez S."/>
            <person name="Becker A."/>
            <person name="Gohl D.M."/>
            <person name="Silverstein K.A.T."/>
            <person name="Koren S."/>
            <person name="Bechman K.B."/>
            <person name="Herman A."/>
            <person name="Abrahante J.E."/>
            <person name="Garbe J."/>
        </authorList>
    </citation>
    <scope>NUCLEOTIDE SEQUENCE</scope>
    <source>
        <strain evidence="1">Duluth1</strain>
        <tissue evidence="1">Whole animal</tissue>
    </source>
</reference>
<proteinExistence type="predicted"/>
<accession>A0A9D4HPY1</accession>
<evidence type="ECO:0000313" key="2">
    <source>
        <dbReference type="Proteomes" id="UP000828390"/>
    </source>
</evidence>
<protein>
    <submittedName>
        <fullName evidence="1">Uncharacterized protein</fullName>
    </submittedName>
</protein>
<dbReference type="EMBL" id="JAIWYP010000012">
    <property type="protein sequence ID" value="KAH3726640.1"/>
    <property type="molecule type" value="Genomic_DNA"/>
</dbReference>
<keyword evidence="2" id="KW-1185">Reference proteome</keyword>
<evidence type="ECO:0000313" key="1">
    <source>
        <dbReference type="EMBL" id="KAH3726640.1"/>
    </source>
</evidence>
<organism evidence="1 2">
    <name type="scientific">Dreissena polymorpha</name>
    <name type="common">Zebra mussel</name>
    <name type="synonym">Mytilus polymorpha</name>
    <dbReference type="NCBI Taxonomy" id="45954"/>
    <lineage>
        <taxon>Eukaryota</taxon>
        <taxon>Metazoa</taxon>
        <taxon>Spiralia</taxon>
        <taxon>Lophotrochozoa</taxon>
        <taxon>Mollusca</taxon>
        <taxon>Bivalvia</taxon>
        <taxon>Autobranchia</taxon>
        <taxon>Heteroconchia</taxon>
        <taxon>Euheterodonta</taxon>
        <taxon>Imparidentia</taxon>
        <taxon>Neoheterodontei</taxon>
        <taxon>Myida</taxon>
        <taxon>Dreissenoidea</taxon>
        <taxon>Dreissenidae</taxon>
        <taxon>Dreissena</taxon>
    </lineage>
</organism>
<reference evidence="1" key="1">
    <citation type="journal article" date="2019" name="bioRxiv">
        <title>The Genome of the Zebra Mussel, Dreissena polymorpha: A Resource for Invasive Species Research.</title>
        <authorList>
            <person name="McCartney M.A."/>
            <person name="Auch B."/>
            <person name="Kono T."/>
            <person name="Mallez S."/>
            <person name="Zhang Y."/>
            <person name="Obille A."/>
            <person name="Becker A."/>
            <person name="Abrahante J.E."/>
            <person name="Garbe J."/>
            <person name="Badalamenti J.P."/>
            <person name="Herman A."/>
            <person name="Mangelson H."/>
            <person name="Liachko I."/>
            <person name="Sullivan S."/>
            <person name="Sone E.D."/>
            <person name="Koren S."/>
            <person name="Silverstein K.A.T."/>
            <person name="Beckman K.B."/>
            <person name="Gohl D.M."/>
        </authorList>
    </citation>
    <scope>NUCLEOTIDE SEQUENCE</scope>
    <source>
        <strain evidence="1">Duluth1</strain>
        <tissue evidence="1">Whole animal</tissue>
    </source>
</reference>
<gene>
    <name evidence="1" type="ORF">DPMN_052508</name>
</gene>
<dbReference type="AlphaFoldDB" id="A0A9D4HPY1"/>
<comment type="caution">
    <text evidence="1">The sequence shown here is derived from an EMBL/GenBank/DDBJ whole genome shotgun (WGS) entry which is preliminary data.</text>
</comment>
<sequence length="112" mass="12406">MIVARRESVERLSLECRVSTSKVDTRHSTWPYTDSVFNSSRGIDGRIVLVQHGHSDANATVHHRVNTTSNVSSTQHFTGCGCLVNHITGCGCLVNPIRLSNTVERIEDSQEE</sequence>
<dbReference type="Proteomes" id="UP000828390">
    <property type="component" value="Unassembled WGS sequence"/>
</dbReference>
<name>A0A9D4HPY1_DREPO</name>